<name>A3ZUK9_9BACT</name>
<dbReference type="AlphaFoldDB" id="A3ZUK9"/>
<dbReference type="InterPro" id="IPR040837">
    <property type="entry name" value="Bact_RF_family7"/>
</dbReference>
<dbReference type="Pfam" id="PF18849">
    <property type="entry name" value="baeRF_family7"/>
    <property type="match status" value="1"/>
</dbReference>
<sequence length="387" mass="43170">MVDNDSQPCVSLFMPSHVAGKETRQDPIQLATLLKNACAKLKSAGHSSDIIQKLLEPAWGITRSHDAAVWRHMDEGFAYFASPTFSRSIRLPFPVEPTVHLANHFHVRPLTCWMSQPLDFALLVVSQNEVRLFEGDQYEMRHVDLADLPSDLRSALQVDEWTETLQFHGHGSRPGETMFHGQGGGSSADVKSELTKFFQRVARPLEGHLADSDKPLVFAGVDYLYPLFRDAFHGDALWEEHLSGNFDRVTPQQLHQQVKPLLTDRASSVRRTALEQMNELRGVSRASIDPKEILIAGMMDSIEVLFLTRGAKALGAVDEENERIILTHSSDDEDLLNYAAVRTLATGGSVYTLEADDMPNGANVAAMFRFPIPEAIYDADVFIESTR</sequence>
<dbReference type="STRING" id="314230.DSM3645_22329"/>
<protein>
    <submittedName>
        <fullName evidence="1">Uncharacterized protein</fullName>
    </submittedName>
</protein>
<organism evidence="1 2">
    <name type="scientific">Blastopirellula marina DSM 3645</name>
    <dbReference type="NCBI Taxonomy" id="314230"/>
    <lineage>
        <taxon>Bacteria</taxon>
        <taxon>Pseudomonadati</taxon>
        <taxon>Planctomycetota</taxon>
        <taxon>Planctomycetia</taxon>
        <taxon>Pirellulales</taxon>
        <taxon>Pirellulaceae</taxon>
        <taxon>Blastopirellula</taxon>
    </lineage>
</organism>
<proteinExistence type="predicted"/>
<gene>
    <name evidence="1" type="ORF">DSM3645_22329</name>
</gene>
<evidence type="ECO:0000313" key="1">
    <source>
        <dbReference type="EMBL" id="EAQ79924.1"/>
    </source>
</evidence>
<dbReference type="eggNOG" id="COG1503">
    <property type="taxonomic scope" value="Bacteria"/>
</dbReference>
<accession>A3ZUK9</accession>
<evidence type="ECO:0000313" key="2">
    <source>
        <dbReference type="Proteomes" id="UP000004358"/>
    </source>
</evidence>
<dbReference type="HOGENOM" id="CLU_044180_2_0_0"/>
<reference evidence="1 2" key="1">
    <citation type="submission" date="2006-02" db="EMBL/GenBank/DDBJ databases">
        <authorList>
            <person name="Amann R."/>
            <person name="Ferriera S."/>
            <person name="Johnson J."/>
            <person name="Kravitz S."/>
            <person name="Halpern A."/>
            <person name="Remington K."/>
            <person name="Beeson K."/>
            <person name="Tran B."/>
            <person name="Rogers Y.-H."/>
            <person name="Friedman R."/>
            <person name="Venter J.C."/>
        </authorList>
    </citation>
    <scope>NUCLEOTIDE SEQUENCE [LARGE SCALE GENOMIC DNA]</scope>
    <source>
        <strain evidence="1 2">DSM 3645</strain>
    </source>
</reference>
<dbReference type="Proteomes" id="UP000004358">
    <property type="component" value="Unassembled WGS sequence"/>
</dbReference>
<dbReference type="EMBL" id="AANZ01000012">
    <property type="protein sequence ID" value="EAQ79924.1"/>
    <property type="molecule type" value="Genomic_DNA"/>
</dbReference>
<comment type="caution">
    <text evidence="1">The sequence shown here is derived from an EMBL/GenBank/DDBJ whole genome shotgun (WGS) entry which is preliminary data.</text>
</comment>